<feature type="active site" description="Charge relay system" evidence="5">
    <location>
        <position position="121"/>
    </location>
</feature>
<comment type="similarity">
    <text evidence="1 5">Belongs to the peptidase S8 family.</text>
</comment>
<dbReference type="InterPro" id="IPR015500">
    <property type="entry name" value="Peptidase_S8_subtilisin-rel"/>
</dbReference>
<evidence type="ECO:0000256" key="5">
    <source>
        <dbReference type="PROSITE-ProRule" id="PRU01240"/>
    </source>
</evidence>
<protein>
    <submittedName>
        <fullName evidence="10">Type VII secretion-associated serine protease mycosin</fullName>
    </submittedName>
</protein>
<feature type="compositionally biased region" description="Basic and acidic residues" evidence="6">
    <location>
        <begin position="435"/>
        <end position="444"/>
    </location>
</feature>
<feature type="signal peptide" evidence="8">
    <location>
        <begin position="1"/>
        <end position="35"/>
    </location>
</feature>
<keyword evidence="11" id="KW-1185">Reference proteome</keyword>
<name>A0A1H8AWW6_STRJI</name>
<evidence type="ECO:0000313" key="11">
    <source>
        <dbReference type="Proteomes" id="UP000183015"/>
    </source>
</evidence>
<evidence type="ECO:0000259" key="9">
    <source>
        <dbReference type="Pfam" id="PF00082"/>
    </source>
</evidence>
<dbReference type="EMBL" id="FOAZ01000052">
    <property type="protein sequence ID" value="SEM75165.1"/>
    <property type="molecule type" value="Genomic_DNA"/>
</dbReference>
<evidence type="ECO:0000256" key="4">
    <source>
        <dbReference type="ARBA" id="ARBA00022825"/>
    </source>
</evidence>
<feature type="active site" description="Charge relay system" evidence="5">
    <location>
        <position position="278"/>
    </location>
</feature>
<dbReference type="Pfam" id="PF00082">
    <property type="entry name" value="Peptidase_S8"/>
    <property type="match status" value="1"/>
</dbReference>
<dbReference type="STRING" id="235985.SAMN05414137_15212"/>
<sequence length="444" mass="45014">MATTNTRPTRARCARLSLAALCVVATTLTWNPAVARADGTSSTPLATATSQGDIAGEWPLDATHFNAQKIWELSRGAGVTVAVVDSGVDAAHPDLTGQVVPGTSLLGDDSDGRSDSSSESHGTAIAALIAGTGASDHGHGIIGLAPAAKILPVRVSTGSQVTASVLSQGIIWAADHGASIINVSLGTPNPDPLLKKAVAYAEGKDAVVVASAGNNGQTSNEVEYPAGFPGVVAVSGTDQTGAFWPTSESGPDITVGAPAAQIASASNDGQYVQAEGTSYAAGYVSAALALIRSHHPHLTAGQAIETLINSTRDHRAVPDNQLGYGEIDPLAALSAPVPGATGNPLLAARPTGSSSSAVWRWVGAGAVLLCTLAGGGLALFRRRQKSAAAGPAAYRRNDAPQGAVASKQRPTSTKAKRSAVTQQSKPQTRQPYRKAATEARGRNK</sequence>
<dbReference type="PROSITE" id="PS51892">
    <property type="entry name" value="SUBTILASE"/>
    <property type="match status" value="1"/>
</dbReference>
<feature type="active site" description="Charge relay system" evidence="5">
    <location>
        <position position="85"/>
    </location>
</feature>
<dbReference type="InterPro" id="IPR050131">
    <property type="entry name" value="Peptidase_S8_subtilisin-like"/>
</dbReference>
<dbReference type="Gene3D" id="3.40.50.200">
    <property type="entry name" value="Peptidase S8/S53 domain"/>
    <property type="match status" value="1"/>
</dbReference>
<dbReference type="PANTHER" id="PTHR43806:SF11">
    <property type="entry name" value="CEREVISIN-RELATED"/>
    <property type="match status" value="1"/>
</dbReference>
<feature type="region of interest" description="Disordered" evidence="6">
    <location>
        <begin position="94"/>
        <end position="120"/>
    </location>
</feature>
<dbReference type="SUPFAM" id="SSF52743">
    <property type="entry name" value="Subtilisin-like"/>
    <property type="match status" value="1"/>
</dbReference>
<dbReference type="InterPro" id="IPR000209">
    <property type="entry name" value="Peptidase_S8/S53_dom"/>
</dbReference>
<dbReference type="PRINTS" id="PR00723">
    <property type="entry name" value="SUBTILISIN"/>
</dbReference>
<feature type="chain" id="PRO_5039685419" evidence="8">
    <location>
        <begin position="36"/>
        <end position="444"/>
    </location>
</feature>
<evidence type="ECO:0000256" key="6">
    <source>
        <dbReference type="SAM" id="MobiDB-lite"/>
    </source>
</evidence>
<organism evidence="10 11">
    <name type="scientific">Streptacidiphilus jiangxiensis</name>
    <dbReference type="NCBI Taxonomy" id="235985"/>
    <lineage>
        <taxon>Bacteria</taxon>
        <taxon>Bacillati</taxon>
        <taxon>Actinomycetota</taxon>
        <taxon>Actinomycetes</taxon>
        <taxon>Kitasatosporales</taxon>
        <taxon>Streptomycetaceae</taxon>
        <taxon>Streptacidiphilus</taxon>
    </lineage>
</organism>
<dbReference type="PANTHER" id="PTHR43806">
    <property type="entry name" value="PEPTIDASE S8"/>
    <property type="match status" value="1"/>
</dbReference>
<dbReference type="InterPro" id="IPR036852">
    <property type="entry name" value="Peptidase_S8/S53_dom_sf"/>
</dbReference>
<evidence type="ECO:0000256" key="7">
    <source>
        <dbReference type="SAM" id="Phobius"/>
    </source>
</evidence>
<evidence type="ECO:0000256" key="8">
    <source>
        <dbReference type="SAM" id="SignalP"/>
    </source>
</evidence>
<reference evidence="11" key="1">
    <citation type="submission" date="2016-10" db="EMBL/GenBank/DDBJ databases">
        <authorList>
            <person name="Varghese N."/>
        </authorList>
    </citation>
    <scope>NUCLEOTIDE SEQUENCE [LARGE SCALE GENOMIC DNA]</scope>
    <source>
        <strain evidence="11">DSM 45096 / BCRC 16803 / CGMCC 4.1857 / CIP 109030 / JCM 12277 / KCTC 19219 / NBRC 100920 / 33214</strain>
    </source>
</reference>
<accession>A0A1H8AWW6</accession>
<dbReference type="InterPro" id="IPR023827">
    <property type="entry name" value="Peptidase_S8_Asp-AS"/>
</dbReference>
<dbReference type="RefSeq" id="WP_052439559.1">
    <property type="nucleotide sequence ID" value="NZ_BBPN01000074.1"/>
</dbReference>
<proteinExistence type="inferred from homology"/>
<keyword evidence="8" id="KW-0732">Signal</keyword>
<evidence type="ECO:0000256" key="2">
    <source>
        <dbReference type="ARBA" id="ARBA00022670"/>
    </source>
</evidence>
<evidence type="ECO:0000256" key="3">
    <source>
        <dbReference type="ARBA" id="ARBA00022801"/>
    </source>
</evidence>
<feature type="region of interest" description="Disordered" evidence="6">
    <location>
        <begin position="387"/>
        <end position="444"/>
    </location>
</feature>
<keyword evidence="7" id="KW-1133">Transmembrane helix</keyword>
<evidence type="ECO:0000256" key="1">
    <source>
        <dbReference type="ARBA" id="ARBA00011073"/>
    </source>
</evidence>
<dbReference type="AlphaFoldDB" id="A0A1H8AWW6"/>
<feature type="compositionally biased region" description="Polar residues" evidence="6">
    <location>
        <begin position="408"/>
        <end position="430"/>
    </location>
</feature>
<keyword evidence="2 5" id="KW-0645">Protease</keyword>
<dbReference type="GO" id="GO:0006508">
    <property type="term" value="P:proteolysis"/>
    <property type="evidence" value="ECO:0007669"/>
    <property type="project" value="UniProtKB-KW"/>
</dbReference>
<keyword evidence="7" id="KW-0812">Transmembrane</keyword>
<gene>
    <name evidence="10" type="ORF">SAMN05414137_15212</name>
</gene>
<dbReference type="Proteomes" id="UP000183015">
    <property type="component" value="Unassembled WGS sequence"/>
</dbReference>
<evidence type="ECO:0000313" key="10">
    <source>
        <dbReference type="EMBL" id="SEM75165.1"/>
    </source>
</evidence>
<feature type="transmembrane region" description="Helical" evidence="7">
    <location>
        <begin position="358"/>
        <end position="380"/>
    </location>
</feature>
<dbReference type="PROSITE" id="PS00136">
    <property type="entry name" value="SUBTILASE_ASP"/>
    <property type="match status" value="1"/>
</dbReference>
<dbReference type="GO" id="GO:0004252">
    <property type="term" value="F:serine-type endopeptidase activity"/>
    <property type="evidence" value="ECO:0007669"/>
    <property type="project" value="UniProtKB-UniRule"/>
</dbReference>
<keyword evidence="3 5" id="KW-0378">Hydrolase</keyword>
<feature type="domain" description="Peptidase S8/S53" evidence="9">
    <location>
        <begin position="76"/>
        <end position="325"/>
    </location>
</feature>
<keyword evidence="7" id="KW-0472">Membrane</keyword>
<keyword evidence="4 5" id="KW-0720">Serine protease</keyword>